<evidence type="ECO:0000313" key="2">
    <source>
        <dbReference type="EMBL" id="SEF50025.1"/>
    </source>
</evidence>
<dbReference type="AlphaFoldDB" id="A0A1H5SHR1"/>
<dbReference type="OrthoDB" id="8480976at2"/>
<keyword evidence="1" id="KW-0732">Signal</keyword>
<name>A0A1H5SHR1_9HYPH</name>
<keyword evidence="3" id="KW-1185">Reference proteome</keyword>
<dbReference type="RefSeq" id="WP_103870670.1">
    <property type="nucleotide sequence ID" value="NZ_FNUY01000001.1"/>
</dbReference>
<protein>
    <recommendedName>
        <fullName evidence="4">UrcA family protein</fullName>
    </recommendedName>
</protein>
<feature type="signal peptide" evidence="1">
    <location>
        <begin position="1"/>
        <end position="19"/>
    </location>
</feature>
<gene>
    <name evidence="2" type="ORF">SAMN04488115_101270</name>
</gene>
<accession>A0A1H5SHR1</accession>
<evidence type="ECO:0000256" key="1">
    <source>
        <dbReference type="SAM" id="SignalP"/>
    </source>
</evidence>
<organism evidence="2 3">
    <name type="scientific">Bosea lathyri</name>
    <dbReference type="NCBI Taxonomy" id="1036778"/>
    <lineage>
        <taxon>Bacteria</taxon>
        <taxon>Pseudomonadati</taxon>
        <taxon>Pseudomonadota</taxon>
        <taxon>Alphaproteobacteria</taxon>
        <taxon>Hyphomicrobiales</taxon>
        <taxon>Boseaceae</taxon>
        <taxon>Bosea</taxon>
    </lineage>
</organism>
<dbReference type="EMBL" id="FNUY01000001">
    <property type="protein sequence ID" value="SEF50025.1"/>
    <property type="molecule type" value="Genomic_DNA"/>
</dbReference>
<evidence type="ECO:0008006" key="4">
    <source>
        <dbReference type="Google" id="ProtNLM"/>
    </source>
</evidence>
<evidence type="ECO:0000313" key="3">
    <source>
        <dbReference type="Proteomes" id="UP000236743"/>
    </source>
</evidence>
<proteinExistence type="predicted"/>
<feature type="chain" id="PRO_5009284018" description="UrcA family protein" evidence="1">
    <location>
        <begin position="20"/>
        <end position="115"/>
    </location>
</feature>
<dbReference type="Proteomes" id="UP000236743">
    <property type="component" value="Unassembled WGS sequence"/>
</dbReference>
<sequence>MRYRVAACALIIASLSAGAAMAQARQAAPATCSRDLFQNEAGFRLQQTRLAAVGNADQATQCIAWRQHVAYLQKARAVFATCQSGREREENVGLMDTGLAEYRVLLADRCGKRAP</sequence>
<reference evidence="2 3" key="1">
    <citation type="submission" date="2016-10" db="EMBL/GenBank/DDBJ databases">
        <authorList>
            <person name="de Groot N.N."/>
        </authorList>
    </citation>
    <scope>NUCLEOTIDE SEQUENCE [LARGE SCALE GENOMIC DNA]</scope>
    <source>
        <strain evidence="2 3">DSM 26656</strain>
    </source>
</reference>